<evidence type="ECO:0000256" key="2">
    <source>
        <dbReference type="ARBA" id="ARBA00022692"/>
    </source>
</evidence>
<feature type="transmembrane region" description="Helical" evidence="5">
    <location>
        <begin position="258"/>
        <end position="276"/>
    </location>
</feature>
<feature type="transmembrane region" description="Helical" evidence="5">
    <location>
        <begin position="31"/>
        <end position="54"/>
    </location>
</feature>
<keyword evidence="4 5" id="KW-0472">Membrane</keyword>
<keyword evidence="3 5" id="KW-1133">Transmembrane helix</keyword>
<reference evidence="7" key="1">
    <citation type="submission" date="2016-10" db="EMBL/GenBank/DDBJ databases">
        <authorList>
            <person name="Varghese N."/>
        </authorList>
    </citation>
    <scope>NUCLEOTIDE SEQUENCE [LARGE SCALE GENOMIC DNA]</scope>
    <source>
        <strain evidence="7">DSM 17980</strain>
    </source>
</reference>
<sequence>MDLSPHSNEELVVTLANQCADKYRRLVERPWAFLLQSFIGGAMVGFGAILALSVSAGVPWPGIANLLMGLMFGFSLVIILVSGNSLITADMVIGIIGIFHRRLTWRQYGWFILVSYLGNAVGCFSVCVLVYIGGSNYITEPWLLRAHQIAAAKTGMTDLQTFAMGCFCTWLLQTGVILFFKARTDIGKIGMAYYGPLAFVAGMTEHCIANIGFLALPILEQPLYTQVLHTPLAASGPAALLHWGFVRYGWAHNQLFTLMGNFIGGTVLVGLTLHFISDPARVTALYRRSSTKVRQLASIRS</sequence>
<proteinExistence type="predicted"/>
<accession>A0A1I7G5U4</accession>
<dbReference type="STRING" id="392015.SAMN05421543_10213"/>
<gene>
    <name evidence="6" type="ORF">SAMN05421543_10213</name>
</gene>
<keyword evidence="2 5" id="KW-0812">Transmembrane</keyword>
<dbReference type="OrthoDB" id="9786493at2"/>
<dbReference type="EMBL" id="FPBV01000002">
    <property type="protein sequence ID" value="SFU43827.1"/>
    <property type="molecule type" value="Genomic_DNA"/>
</dbReference>
<evidence type="ECO:0000313" key="6">
    <source>
        <dbReference type="EMBL" id="SFU43827.1"/>
    </source>
</evidence>
<dbReference type="GO" id="GO:0005886">
    <property type="term" value="C:plasma membrane"/>
    <property type="evidence" value="ECO:0007669"/>
    <property type="project" value="TreeGrafter"/>
</dbReference>
<dbReference type="Pfam" id="PF01226">
    <property type="entry name" value="Form_Nir_trans"/>
    <property type="match status" value="1"/>
</dbReference>
<dbReference type="GO" id="GO:0015499">
    <property type="term" value="F:formate transmembrane transporter activity"/>
    <property type="evidence" value="ECO:0007669"/>
    <property type="project" value="TreeGrafter"/>
</dbReference>
<dbReference type="PANTHER" id="PTHR30520:SF8">
    <property type="entry name" value="NITRITE TRANSPORTER NIRC"/>
    <property type="match status" value="1"/>
</dbReference>
<protein>
    <submittedName>
        <fullName evidence="6">Formate/nitrite transporter FocA, FNT family</fullName>
    </submittedName>
</protein>
<dbReference type="InterPro" id="IPR000292">
    <property type="entry name" value="For/NO2_transpt"/>
</dbReference>
<dbReference type="RefSeq" id="WP_074949331.1">
    <property type="nucleotide sequence ID" value="NZ_FPBV01000002.1"/>
</dbReference>
<feature type="transmembrane region" description="Helical" evidence="5">
    <location>
        <begin position="66"/>
        <end position="87"/>
    </location>
</feature>
<dbReference type="Gene3D" id="1.20.1080.10">
    <property type="entry name" value="Glycerol uptake facilitator protein"/>
    <property type="match status" value="1"/>
</dbReference>
<evidence type="ECO:0000256" key="5">
    <source>
        <dbReference type="SAM" id="Phobius"/>
    </source>
</evidence>
<evidence type="ECO:0000313" key="7">
    <source>
        <dbReference type="Proteomes" id="UP000183508"/>
    </source>
</evidence>
<evidence type="ECO:0000256" key="1">
    <source>
        <dbReference type="ARBA" id="ARBA00004141"/>
    </source>
</evidence>
<dbReference type="Proteomes" id="UP000183508">
    <property type="component" value="Unassembled WGS sequence"/>
</dbReference>
<feature type="transmembrane region" description="Helical" evidence="5">
    <location>
        <begin position="162"/>
        <end position="180"/>
    </location>
</feature>
<keyword evidence="7" id="KW-1185">Reference proteome</keyword>
<dbReference type="AlphaFoldDB" id="A0A1I7G5U4"/>
<comment type="subcellular location">
    <subcellularLocation>
        <location evidence="1">Membrane</location>
        <topology evidence="1">Multi-pass membrane protein</topology>
    </subcellularLocation>
</comment>
<evidence type="ECO:0000256" key="4">
    <source>
        <dbReference type="ARBA" id="ARBA00023136"/>
    </source>
</evidence>
<dbReference type="InterPro" id="IPR023271">
    <property type="entry name" value="Aquaporin-like"/>
</dbReference>
<organism evidence="6 7">
    <name type="scientific">Alicyclobacillus macrosporangiidus</name>
    <dbReference type="NCBI Taxonomy" id="392015"/>
    <lineage>
        <taxon>Bacteria</taxon>
        <taxon>Bacillati</taxon>
        <taxon>Bacillota</taxon>
        <taxon>Bacilli</taxon>
        <taxon>Bacillales</taxon>
        <taxon>Alicyclobacillaceae</taxon>
        <taxon>Alicyclobacillus</taxon>
    </lineage>
</organism>
<evidence type="ECO:0000256" key="3">
    <source>
        <dbReference type="ARBA" id="ARBA00022989"/>
    </source>
</evidence>
<feature type="transmembrane region" description="Helical" evidence="5">
    <location>
        <begin position="108"/>
        <end position="132"/>
    </location>
</feature>
<dbReference type="PANTHER" id="PTHR30520">
    <property type="entry name" value="FORMATE TRANSPORTER-RELATED"/>
    <property type="match status" value="1"/>
</dbReference>
<name>A0A1I7G5U4_9BACL</name>
<dbReference type="eggNOG" id="COG2116">
    <property type="taxonomic scope" value="Bacteria"/>
</dbReference>
<feature type="transmembrane region" description="Helical" evidence="5">
    <location>
        <begin position="192"/>
        <end position="216"/>
    </location>
</feature>